<dbReference type="SUPFAM" id="SSF50249">
    <property type="entry name" value="Nucleic acid-binding proteins"/>
    <property type="match status" value="2"/>
</dbReference>
<dbReference type="InterPro" id="IPR014722">
    <property type="entry name" value="Rib_uL2_dom2"/>
</dbReference>
<dbReference type="PIRSF" id="PIRSF005901">
    <property type="entry name" value="EF-P"/>
    <property type="match status" value="1"/>
</dbReference>
<dbReference type="InterPro" id="IPR013185">
    <property type="entry name" value="Transl_elong_KOW-like"/>
</dbReference>
<accession>A0A2H0W925</accession>
<evidence type="ECO:0000313" key="13">
    <source>
        <dbReference type="Proteomes" id="UP000230093"/>
    </source>
</evidence>
<sequence>MLNATQLKNNTCFLYQGKPFKVLDYKHTHLSRRGADIKVKAKNLIFGNVLNLNFGSNDRFEEALIEKRKLQYLYCDQESYFFMDPKTYDQVEISLKIIGSQGKFLNEGDQVNLFFFEGKAIDLDLPLSIIVEISSCDPGVKGNSAANLLKNAETKNGLKIKVPLFIKVGDKVKVDTRTSEYHERVK</sequence>
<dbReference type="PROSITE" id="PS01275">
    <property type="entry name" value="EFP"/>
    <property type="match status" value="1"/>
</dbReference>
<dbReference type="EMBL" id="PEZT01000020">
    <property type="protein sequence ID" value="PIS09065.1"/>
    <property type="molecule type" value="Genomic_DNA"/>
</dbReference>
<dbReference type="SMART" id="SM00841">
    <property type="entry name" value="Elong-fact-P_C"/>
    <property type="match status" value="1"/>
</dbReference>
<dbReference type="CDD" id="cd04470">
    <property type="entry name" value="S1_EF-P_repeat_1"/>
    <property type="match status" value="1"/>
</dbReference>
<evidence type="ECO:0000256" key="4">
    <source>
        <dbReference type="ARBA" id="ARBA00022490"/>
    </source>
</evidence>
<name>A0A2H0W925_9BACT</name>
<dbReference type="Pfam" id="PF09285">
    <property type="entry name" value="Elong-fact-P_C"/>
    <property type="match status" value="1"/>
</dbReference>
<comment type="subcellular location">
    <subcellularLocation>
        <location evidence="1 7">Cytoplasm</location>
    </subcellularLocation>
</comment>
<evidence type="ECO:0000256" key="5">
    <source>
        <dbReference type="ARBA" id="ARBA00022768"/>
    </source>
</evidence>
<comment type="similarity">
    <text evidence="3 7 9">Belongs to the elongation factor P family.</text>
</comment>
<evidence type="ECO:0000256" key="2">
    <source>
        <dbReference type="ARBA" id="ARBA00004815"/>
    </source>
</evidence>
<dbReference type="GO" id="GO:0005829">
    <property type="term" value="C:cytosol"/>
    <property type="evidence" value="ECO:0007669"/>
    <property type="project" value="UniProtKB-ARBA"/>
</dbReference>
<dbReference type="HAMAP" id="MF_00141">
    <property type="entry name" value="EF_P"/>
    <property type="match status" value="1"/>
</dbReference>
<comment type="pathway">
    <text evidence="2 7">Protein biosynthesis; polypeptide chain elongation.</text>
</comment>
<comment type="function">
    <text evidence="7">Involved in peptide bond synthesis. Stimulates efficient translation and peptide-bond synthesis on native or reconstituted 70S ribosomes in vitro. Probably functions indirectly by altering the affinity of the ribosome for aminoacyl-tRNA, thus increasing their reactivity as acceptors for peptidyl transferase.</text>
</comment>
<evidence type="ECO:0000256" key="7">
    <source>
        <dbReference type="HAMAP-Rule" id="MF_00141"/>
    </source>
</evidence>
<evidence type="ECO:0000259" key="11">
    <source>
        <dbReference type="SMART" id="SM01185"/>
    </source>
</evidence>
<dbReference type="AlphaFoldDB" id="A0A2H0W925"/>
<dbReference type="InterPro" id="IPR015365">
    <property type="entry name" value="Elong-fact-P_C"/>
</dbReference>
<gene>
    <name evidence="7 12" type="primary">efp</name>
    <name evidence="12" type="ORF">COT75_03300</name>
</gene>
<evidence type="ECO:0000256" key="9">
    <source>
        <dbReference type="RuleBase" id="RU004389"/>
    </source>
</evidence>
<evidence type="ECO:0000256" key="1">
    <source>
        <dbReference type="ARBA" id="ARBA00004496"/>
    </source>
</evidence>
<evidence type="ECO:0000259" key="10">
    <source>
        <dbReference type="SMART" id="SM00841"/>
    </source>
</evidence>
<dbReference type="Proteomes" id="UP000230093">
    <property type="component" value="Unassembled WGS sequence"/>
</dbReference>
<dbReference type="GO" id="GO:0043043">
    <property type="term" value="P:peptide biosynthetic process"/>
    <property type="evidence" value="ECO:0007669"/>
    <property type="project" value="InterPro"/>
</dbReference>
<evidence type="ECO:0000256" key="3">
    <source>
        <dbReference type="ARBA" id="ARBA00009479"/>
    </source>
</evidence>
<organism evidence="12 13">
    <name type="scientific">Candidatus Beckwithbacteria bacterium CG10_big_fil_rev_8_21_14_0_10_34_10</name>
    <dbReference type="NCBI Taxonomy" id="1974495"/>
    <lineage>
        <taxon>Bacteria</taxon>
        <taxon>Candidatus Beckwithiibacteriota</taxon>
    </lineage>
</organism>
<evidence type="ECO:0000256" key="8">
    <source>
        <dbReference type="NCBIfam" id="TIGR00038"/>
    </source>
</evidence>
<comment type="caution">
    <text evidence="12">The sequence shown here is derived from an EMBL/GenBank/DDBJ whole genome shotgun (WGS) entry which is preliminary data.</text>
</comment>
<dbReference type="NCBIfam" id="TIGR00038">
    <property type="entry name" value="efp"/>
    <property type="match status" value="1"/>
</dbReference>
<dbReference type="InterPro" id="IPR008991">
    <property type="entry name" value="Translation_prot_SH3-like_sf"/>
</dbReference>
<dbReference type="PANTHER" id="PTHR30053:SF14">
    <property type="entry name" value="TRANSLATION ELONGATION FACTOR KOW-LIKE DOMAIN-CONTAINING PROTEIN"/>
    <property type="match status" value="1"/>
</dbReference>
<evidence type="ECO:0000313" key="12">
    <source>
        <dbReference type="EMBL" id="PIS09065.1"/>
    </source>
</evidence>
<keyword evidence="4 7" id="KW-0963">Cytoplasm</keyword>
<dbReference type="GO" id="GO:0003746">
    <property type="term" value="F:translation elongation factor activity"/>
    <property type="evidence" value="ECO:0007669"/>
    <property type="project" value="UniProtKB-UniRule"/>
</dbReference>
<feature type="domain" description="Elongation factor P C-terminal" evidence="10">
    <location>
        <begin position="129"/>
        <end position="184"/>
    </location>
</feature>
<keyword evidence="5 7" id="KW-0251">Elongation factor</keyword>
<dbReference type="InterPro" id="IPR011768">
    <property type="entry name" value="Transl_elongation_fac_P"/>
</dbReference>
<reference evidence="13" key="1">
    <citation type="submission" date="2017-09" db="EMBL/GenBank/DDBJ databases">
        <title>Depth-based differentiation of microbial function through sediment-hosted aquifers and enrichment of novel symbionts in the deep terrestrial subsurface.</title>
        <authorList>
            <person name="Probst A.J."/>
            <person name="Ladd B."/>
            <person name="Jarett J.K."/>
            <person name="Geller-Mcgrath D.E."/>
            <person name="Sieber C.M.K."/>
            <person name="Emerson J.B."/>
            <person name="Anantharaman K."/>
            <person name="Thomas B.C."/>
            <person name="Malmstrom R."/>
            <person name="Stieglmeier M."/>
            <person name="Klingl A."/>
            <person name="Woyke T."/>
            <person name="Ryan C.M."/>
            <person name="Banfield J.F."/>
        </authorList>
    </citation>
    <scope>NUCLEOTIDE SEQUENCE [LARGE SCALE GENOMIC DNA]</scope>
</reference>
<dbReference type="InterPro" id="IPR013852">
    <property type="entry name" value="Transl_elong_P/YeiP_CS"/>
</dbReference>
<dbReference type="FunFam" id="2.40.50.140:FF:000004">
    <property type="entry name" value="Elongation factor P"/>
    <property type="match status" value="1"/>
</dbReference>
<dbReference type="Gene3D" id="2.40.50.140">
    <property type="entry name" value="Nucleic acid-binding proteins"/>
    <property type="match status" value="2"/>
</dbReference>
<proteinExistence type="inferred from homology"/>
<dbReference type="CDD" id="cd05794">
    <property type="entry name" value="S1_EF-P_repeat_2"/>
    <property type="match status" value="1"/>
</dbReference>
<keyword evidence="6 7" id="KW-0648">Protein biosynthesis</keyword>
<dbReference type="Gene3D" id="2.30.30.30">
    <property type="match status" value="1"/>
</dbReference>
<evidence type="ECO:0000256" key="6">
    <source>
        <dbReference type="ARBA" id="ARBA00022917"/>
    </source>
</evidence>
<feature type="domain" description="Translation elongation factor P/YeiP central" evidence="11">
    <location>
        <begin position="67"/>
        <end position="121"/>
    </location>
</feature>
<dbReference type="SMART" id="SM01185">
    <property type="entry name" value="EFP"/>
    <property type="match status" value="1"/>
</dbReference>
<dbReference type="Pfam" id="PF01132">
    <property type="entry name" value="EFP"/>
    <property type="match status" value="1"/>
</dbReference>
<dbReference type="InterPro" id="IPR001059">
    <property type="entry name" value="Transl_elong_P/YeiP_cen"/>
</dbReference>
<dbReference type="FunFam" id="2.40.50.140:FF:000009">
    <property type="entry name" value="Elongation factor P"/>
    <property type="match status" value="1"/>
</dbReference>
<dbReference type="SUPFAM" id="SSF50104">
    <property type="entry name" value="Translation proteins SH3-like domain"/>
    <property type="match status" value="1"/>
</dbReference>
<dbReference type="Pfam" id="PF08207">
    <property type="entry name" value="EFP_N"/>
    <property type="match status" value="1"/>
</dbReference>
<protein>
    <recommendedName>
        <fullName evidence="7 8">Elongation factor P</fullName>
        <shortName evidence="7">EF-P</shortName>
    </recommendedName>
</protein>
<dbReference type="UniPathway" id="UPA00345"/>
<dbReference type="PANTHER" id="PTHR30053">
    <property type="entry name" value="ELONGATION FACTOR P"/>
    <property type="match status" value="1"/>
</dbReference>
<dbReference type="InterPro" id="IPR020599">
    <property type="entry name" value="Transl_elong_fac_P/YeiP"/>
</dbReference>
<dbReference type="NCBIfam" id="NF001810">
    <property type="entry name" value="PRK00529.1"/>
    <property type="match status" value="1"/>
</dbReference>
<dbReference type="InterPro" id="IPR012340">
    <property type="entry name" value="NA-bd_OB-fold"/>
</dbReference>